<dbReference type="PANTHER" id="PTHR22993">
    <property type="entry name" value="FORMAMIDOPYRIMIDINE-DNA GLYCOSYLASE"/>
    <property type="match status" value="1"/>
</dbReference>
<dbReference type="PROSITE" id="PS51068">
    <property type="entry name" value="FPG_CAT"/>
    <property type="match status" value="1"/>
</dbReference>
<dbReference type="GO" id="GO:0016829">
    <property type="term" value="F:lyase activity"/>
    <property type="evidence" value="ECO:0007669"/>
    <property type="project" value="UniProtKB-KW"/>
</dbReference>
<proteinExistence type="inferred from homology"/>
<dbReference type="GO" id="GO:0003906">
    <property type="term" value="F:DNA-(apurinic or apyrimidinic site) endonuclease activity"/>
    <property type="evidence" value="ECO:0007669"/>
    <property type="project" value="InterPro"/>
</dbReference>
<dbReference type="HOGENOM" id="CLU_038423_1_2_11"/>
<evidence type="ECO:0000256" key="11">
    <source>
        <dbReference type="ARBA" id="ARBA00023268"/>
    </source>
</evidence>
<evidence type="ECO:0000256" key="3">
    <source>
        <dbReference type="ARBA" id="ARBA00022723"/>
    </source>
</evidence>
<keyword evidence="8" id="KW-0238">DNA-binding</keyword>
<evidence type="ECO:0000313" key="16">
    <source>
        <dbReference type="EMBL" id="ACV05206.1"/>
    </source>
</evidence>
<comment type="catalytic activity">
    <reaction evidence="1">
        <text>Hydrolysis of DNA containing ring-opened 7-methylguanine residues, releasing 2,6-diamino-4-hydroxy-5-(N-methyl)formamidopyrimidine.</text>
        <dbReference type="EC" id="3.2.2.23"/>
    </reaction>
</comment>
<keyword evidence="12" id="KW-0326">Glycosidase</keyword>
<gene>
    <name evidence="16" type="ordered locus">Ksed_01140</name>
</gene>
<evidence type="ECO:0000256" key="2">
    <source>
        <dbReference type="ARBA" id="ARBA00009409"/>
    </source>
</evidence>
<keyword evidence="4" id="KW-0227">DNA damage</keyword>
<evidence type="ECO:0000256" key="10">
    <source>
        <dbReference type="ARBA" id="ARBA00023239"/>
    </source>
</evidence>
<evidence type="ECO:0000256" key="6">
    <source>
        <dbReference type="ARBA" id="ARBA00022801"/>
    </source>
</evidence>
<keyword evidence="5 13" id="KW-0863">Zinc-finger</keyword>
<dbReference type="Gene3D" id="3.20.190.10">
    <property type="entry name" value="MutM-like, N-terminal"/>
    <property type="match status" value="1"/>
</dbReference>
<dbReference type="InterPro" id="IPR035937">
    <property type="entry name" value="FPG_N"/>
</dbReference>
<evidence type="ECO:0000259" key="15">
    <source>
        <dbReference type="PROSITE" id="PS51068"/>
    </source>
</evidence>
<protein>
    <submittedName>
        <fullName evidence="16">Formamidopyrimidine-DNA glycosylase</fullName>
    </submittedName>
</protein>
<dbReference type="Proteomes" id="UP000006666">
    <property type="component" value="Chromosome"/>
</dbReference>
<sequence length="314" mass="33629">MPELPEVEGLAAALRERLEGRVVAEVALASFSALKTVDVLPQSLHGRPVDDVRRYGKLLDLVVDGTHVVVHLMRAGWVTWHDEVPRTRLRPGGKSPVAVRITLDDGSGMDLYEAGTRKGMAVYLADDPGTLEALTTLGPDAVSLRPPLESPPLVGVDTTTGEVGVTASTTPEERVAFWVEALEGRRTQIKRVLRDQSVVSGIGNGWSDEILHTARLSPFVLAATLEAEEVGRLAEAVHEVLVGAAERAVGRAPADLKDGKRGGMRVHGRTGEECPVCGDVVREVTYADSSLQYCATCQTGGQVLADRSTSKFVK</sequence>
<dbReference type="SMART" id="SM00898">
    <property type="entry name" value="Fapy_DNA_glyco"/>
    <property type="match status" value="1"/>
</dbReference>
<dbReference type="GO" id="GO:0034039">
    <property type="term" value="F:8-oxo-7,8-dihydroguanine DNA N-glycosylase activity"/>
    <property type="evidence" value="ECO:0007669"/>
    <property type="project" value="TreeGrafter"/>
</dbReference>
<dbReference type="InterPro" id="IPR012319">
    <property type="entry name" value="FPG_cat"/>
</dbReference>
<dbReference type="eggNOG" id="COG0266">
    <property type="taxonomic scope" value="Bacteria"/>
</dbReference>
<evidence type="ECO:0000256" key="8">
    <source>
        <dbReference type="ARBA" id="ARBA00023125"/>
    </source>
</evidence>
<dbReference type="InterPro" id="IPR000214">
    <property type="entry name" value="Znf_DNA_glyclase/AP_lyase"/>
</dbReference>
<keyword evidence="17" id="KW-1185">Reference proteome</keyword>
<dbReference type="RefSeq" id="WP_012801625.1">
    <property type="nucleotide sequence ID" value="NC_013169.1"/>
</dbReference>
<comment type="similarity">
    <text evidence="2">Belongs to the FPG family.</text>
</comment>
<evidence type="ECO:0000259" key="14">
    <source>
        <dbReference type="PROSITE" id="PS51066"/>
    </source>
</evidence>
<accession>C7NIY1</accession>
<dbReference type="GO" id="GO:0003684">
    <property type="term" value="F:damaged DNA binding"/>
    <property type="evidence" value="ECO:0007669"/>
    <property type="project" value="InterPro"/>
</dbReference>
<evidence type="ECO:0000256" key="1">
    <source>
        <dbReference type="ARBA" id="ARBA00001668"/>
    </source>
</evidence>
<reference evidence="16 17" key="1">
    <citation type="journal article" date="2009" name="Stand. Genomic Sci.">
        <title>Complete genome sequence of Kytococcus sedentarius type strain (541).</title>
        <authorList>
            <person name="Sims D."/>
            <person name="Brettin T."/>
            <person name="Detter J.C."/>
            <person name="Han C."/>
            <person name="Lapidus A."/>
            <person name="Copeland A."/>
            <person name="Glavina Del Rio T."/>
            <person name="Nolan M."/>
            <person name="Chen F."/>
            <person name="Lucas S."/>
            <person name="Tice H."/>
            <person name="Cheng J.F."/>
            <person name="Bruce D."/>
            <person name="Goodwin L."/>
            <person name="Pitluck S."/>
            <person name="Ovchinnikova G."/>
            <person name="Pati A."/>
            <person name="Ivanova N."/>
            <person name="Mavrommatis K."/>
            <person name="Chen A."/>
            <person name="Palaniappan K."/>
            <person name="D'haeseleer P."/>
            <person name="Chain P."/>
            <person name="Bristow J."/>
            <person name="Eisen J.A."/>
            <person name="Markowitz V."/>
            <person name="Hugenholtz P."/>
            <person name="Schneider S."/>
            <person name="Goker M."/>
            <person name="Pukall R."/>
            <person name="Kyrpides N.C."/>
            <person name="Klenk H.P."/>
        </authorList>
    </citation>
    <scope>NUCLEOTIDE SEQUENCE [LARGE SCALE GENOMIC DNA]</scope>
    <source>
        <strain evidence="17">ATCC 14392 / DSM 20547 / JCM 11482 / CCUG 33030 / NBRC 15357 / NCTC 11040 / CCM 314 / 541</strain>
    </source>
</reference>
<dbReference type="Pfam" id="PF01149">
    <property type="entry name" value="Fapy_DNA_glyco"/>
    <property type="match status" value="1"/>
</dbReference>
<name>C7NIY1_KYTSD</name>
<keyword evidence="7" id="KW-0862">Zinc</keyword>
<dbReference type="InterPro" id="IPR010979">
    <property type="entry name" value="Ribosomal_uS13-like_H2TH"/>
</dbReference>
<dbReference type="SMART" id="SM01232">
    <property type="entry name" value="H2TH"/>
    <property type="match status" value="1"/>
</dbReference>
<keyword evidence="6" id="KW-0378">Hydrolase</keyword>
<dbReference type="SUPFAM" id="SSF46946">
    <property type="entry name" value="S13-like H2TH domain"/>
    <property type="match status" value="1"/>
</dbReference>
<dbReference type="KEGG" id="kse:Ksed_01140"/>
<dbReference type="GO" id="GO:0006284">
    <property type="term" value="P:base-excision repair"/>
    <property type="evidence" value="ECO:0007669"/>
    <property type="project" value="InterPro"/>
</dbReference>
<dbReference type="SUPFAM" id="SSF81624">
    <property type="entry name" value="N-terminal domain of MutM-like DNA repair proteins"/>
    <property type="match status" value="1"/>
</dbReference>
<evidence type="ECO:0000256" key="4">
    <source>
        <dbReference type="ARBA" id="ARBA00022763"/>
    </source>
</evidence>
<organism evidence="16 17">
    <name type="scientific">Kytococcus sedentarius (strain ATCC 14392 / DSM 20547 / JCM 11482 / CCUG 33030 / NBRC 15357 / NCTC 11040 / CCM 314 / 541)</name>
    <name type="common">Micrococcus sedentarius</name>
    <dbReference type="NCBI Taxonomy" id="478801"/>
    <lineage>
        <taxon>Bacteria</taxon>
        <taxon>Bacillati</taxon>
        <taxon>Actinomycetota</taxon>
        <taxon>Actinomycetes</taxon>
        <taxon>Micrococcales</taxon>
        <taxon>Kytococcaceae</taxon>
        <taxon>Kytococcus</taxon>
    </lineage>
</organism>
<dbReference type="InterPro" id="IPR015886">
    <property type="entry name" value="H2TH_FPG"/>
</dbReference>
<evidence type="ECO:0000313" key="17">
    <source>
        <dbReference type="Proteomes" id="UP000006666"/>
    </source>
</evidence>
<dbReference type="PROSITE" id="PS51066">
    <property type="entry name" value="ZF_FPG_2"/>
    <property type="match status" value="1"/>
</dbReference>
<evidence type="ECO:0000256" key="12">
    <source>
        <dbReference type="ARBA" id="ARBA00023295"/>
    </source>
</evidence>
<keyword evidence="9" id="KW-0234">DNA repair</keyword>
<evidence type="ECO:0000256" key="13">
    <source>
        <dbReference type="PROSITE-ProRule" id="PRU00391"/>
    </source>
</evidence>
<dbReference type="EMBL" id="CP001686">
    <property type="protein sequence ID" value="ACV05206.1"/>
    <property type="molecule type" value="Genomic_DNA"/>
</dbReference>
<dbReference type="PANTHER" id="PTHR22993:SF9">
    <property type="entry name" value="FORMAMIDOPYRIMIDINE-DNA GLYCOSYLASE"/>
    <property type="match status" value="1"/>
</dbReference>
<keyword evidence="11" id="KW-0511">Multifunctional enzyme</keyword>
<dbReference type="AlphaFoldDB" id="C7NIY1"/>
<dbReference type="Gene3D" id="1.10.8.50">
    <property type="match status" value="1"/>
</dbReference>
<keyword evidence="3" id="KW-0479">Metal-binding</keyword>
<keyword evidence="10" id="KW-0456">Lyase</keyword>
<dbReference type="Pfam" id="PF06831">
    <property type="entry name" value="H2TH"/>
    <property type="match status" value="1"/>
</dbReference>
<evidence type="ECO:0000256" key="5">
    <source>
        <dbReference type="ARBA" id="ARBA00022771"/>
    </source>
</evidence>
<dbReference type="GO" id="GO:0008270">
    <property type="term" value="F:zinc ion binding"/>
    <property type="evidence" value="ECO:0007669"/>
    <property type="project" value="UniProtKB-KW"/>
</dbReference>
<evidence type="ECO:0000256" key="7">
    <source>
        <dbReference type="ARBA" id="ARBA00022833"/>
    </source>
</evidence>
<feature type="domain" description="FPG-type" evidence="14">
    <location>
        <begin position="265"/>
        <end position="299"/>
    </location>
</feature>
<evidence type="ECO:0000256" key="9">
    <source>
        <dbReference type="ARBA" id="ARBA00023204"/>
    </source>
</evidence>
<feature type="domain" description="Formamidopyrimidine-DNA glycosylase catalytic" evidence="15">
    <location>
        <begin position="2"/>
        <end position="93"/>
    </location>
</feature>
<dbReference type="CDD" id="cd08973">
    <property type="entry name" value="BaFpgNei_N_1"/>
    <property type="match status" value="1"/>
</dbReference>
<dbReference type="SUPFAM" id="SSF57716">
    <property type="entry name" value="Glucocorticoid receptor-like (DNA-binding domain)"/>
    <property type="match status" value="1"/>
</dbReference>
<dbReference type="STRING" id="478801.Ksed_01140"/>